<feature type="region of interest" description="Disordered" evidence="1">
    <location>
        <begin position="260"/>
        <end position="289"/>
    </location>
</feature>
<reference evidence="3 4" key="1">
    <citation type="journal article" date="2013" name="Nature">
        <title>Insights into bilaterian evolution from three spiralian genomes.</title>
        <authorList>
            <person name="Simakov O."/>
            <person name="Marletaz F."/>
            <person name="Cho S.J."/>
            <person name="Edsinger-Gonzales E."/>
            <person name="Havlak P."/>
            <person name="Hellsten U."/>
            <person name="Kuo D.H."/>
            <person name="Larsson T."/>
            <person name="Lv J."/>
            <person name="Arendt D."/>
            <person name="Savage R."/>
            <person name="Osoegawa K."/>
            <person name="de Jong P."/>
            <person name="Grimwood J."/>
            <person name="Chapman J.A."/>
            <person name="Shapiro H."/>
            <person name="Aerts A."/>
            <person name="Otillar R.P."/>
            <person name="Terry A.Y."/>
            <person name="Boore J.L."/>
            <person name="Grigoriev I.V."/>
            <person name="Lindberg D.R."/>
            <person name="Seaver E.C."/>
            <person name="Weisblat D.A."/>
            <person name="Putnam N.H."/>
            <person name="Rokhsar D.S."/>
        </authorList>
    </citation>
    <scope>NUCLEOTIDE SEQUENCE [LARGE SCALE GENOMIC DNA]</scope>
</reference>
<keyword evidence="2" id="KW-0812">Transmembrane</keyword>
<feature type="compositionally biased region" description="Polar residues" evidence="1">
    <location>
        <begin position="579"/>
        <end position="610"/>
    </location>
</feature>
<feature type="region of interest" description="Disordered" evidence="1">
    <location>
        <begin position="1"/>
        <end position="55"/>
    </location>
</feature>
<dbReference type="KEGG" id="lgi:LOTGIDRAFT_236783"/>
<evidence type="ECO:0000256" key="1">
    <source>
        <dbReference type="SAM" id="MobiDB-lite"/>
    </source>
</evidence>
<feature type="compositionally biased region" description="Basic and acidic residues" evidence="1">
    <location>
        <begin position="31"/>
        <end position="44"/>
    </location>
</feature>
<gene>
    <name evidence="3" type="ORF">LOTGIDRAFT_236783</name>
</gene>
<keyword evidence="2" id="KW-0472">Membrane</keyword>
<feature type="compositionally biased region" description="Polar residues" evidence="1">
    <location>
        <begin position="523"/>
        <end position="532"/>
    </location>
</feature>
<feature type="compositionally biased region" description="Polar residues" evidence="1">
    <location>
        <begin position="134"/>
        <end position="151"/>
    </location>
</feature>
<dbReference type="RefSeq" id="XP_009066137.1">
    <property type="nucleotide sequence ID" value="XM_009067889.1"/>
</dbReference>
<accession>V3ZGA7</accession>
<evidence type="ECO:0000256" key="2">
    <source>
        <dbReference type="SAM" id="Phobius"/>
    </source>
</evidence>
<dbReference type="HOGENOM" id="CLU_409574_0_0_1"/>
<evidence type="ECO:0000313" key="3">
    <source>
        <dbReference type="EMBL" id="ESO83187.1"/>
    </source>
</evidence>
<feature type="region of interest" description="Disordered" evidence="1">
    <location>
        <begin position="430"/>
        <end position="458"/>
    </location>
</feature>
<keyword evidence="2" id="KW-1133">Transmembrane helix</keyword>
<dbReference type="AlphaFoldDB" id="V3ZGA7"/>
<dbReference type="Proteomes" id="UP000030746">
    <property type="component" value="Unassembled WGS sequence"/>
</dbReference>
<feature type="compositionally biased region" description="Polar residues" evidence="1">
    <location>
        <begin position="170"/>
        <end position="179"/>
    </location>
</feature>
<feature type="compositionally biased region" description="Polar residues" evidence="1">
    <location>
        <begin position="109"/>
        <end position="118"/>
    </location>
</feature>
<protein>
    <submittedName>
        <fullName evidence="3">Uncharacterized protein</fullName>
    </submittedName>
</protein>
<dbReference type="GeneID" id="20250251"/>
<proteinExistence type="predicted"/>
<feature type="transmembrane region" description="Helical" evidence="2">
    <location>
        <begin position="64"/>
        <end position="86"/>
    </location>
</feature>
<keyword evidence="4" id="KW-1185">Reference proteome</keyword>
<name>V3ZGA7_LOTGI</name>
<organism evidence="3 4">
    <name type="scientific">Lottia gigantea</name>
    <name type="common">Giant owl limpet</name>
    <dbReference type="NCBI Taxonomy" id="225164"/>
    <lineage>
        <taxon>Eukaryota</taxon>
        <taxon>Metazoa</taxon>
        <taxon>Spiralia</taxon>
        <taxon>Lophotrochozoa</taxon>
        <taxon>Mollusca</taxon>
        <taxon>Gastropoda</taxon>
        <taxon>Patellogastropoda</taxon>
        <taxon>Lottioidea</taxon>
        <taxon>Lottiidae</taxon>
        <taxon>Lottia</taxon>
    </lineage>
</organism>
<feature type="compositionally biased region" description="Polar residues" evidence="1">
    <location>
        <begin position="432"/>
        <end position="447"/>
    </location>
</feature>
<feature type="region of interest" description="Disordered" evidence="1">
    <location>
        <begin position="96"/>
        <end position="246"/>
    </location>
</feature>
<dbReference type="CTD" id="20250251"/>
<sequence length="671" mass="71755">MDEYKVIEESPPVENGVQNPIEEGEQPPPATREEQKATQRKVNDDSIESSSLGKPKGGCKLSTTIFITFGVLIGVVLLVTVIYFTIILTDGEKQNSEGNKAAIGLPGVTETTGSTEFSASEDDDGKFLDGGESNGQRQSQPITPTTKQPNNQGGGFDQNLLRGLPRPSKAATTTETPVNPQGGFDLKSLRGLPRPSKAFNTTATSTTTTKAPAIPMGGIDLKSLRGQPRPSKAFNTTATSTTTTKAPAIPMGGIDLKSLRGLPRPSKAFNTTATSTTTTKAPAIPMGGIDLKSLRGLPRPSKAATTENPTAVAQVNPTVGFDLKSLRGRPRPPVATIMAETETSTTTTPINPREGFELRSLRGRPRPPVATITTMPTTKDTAVERLDSSLLRQRPERPVLTITTNAAIEPVSDKQWRALFTAVVPAEATGRPLTSSDTVNTTASSIKNGDDGTTGGQSAAAHVVTTNMDITTESQGNSDDIAYETSEPIYEYYDHTEAYFKTAEYPDYKEGDTSEEFMSSTIATNNEPSSSALVPDVPNGDRSTTKIPNGGGRPVIPKRPNGSNGGSRPNIPNKGFRPSGTNTGFRPSGTDSGSRPSPSASTDISESNGWIENVQHPKLTGKKLNYQDQEVNTRDTTFKVFLFILSLRNMLGLKNYIKNDVWSNGEEYKDI</sequence>
<feature type="region of interest" description="Disordered" evidence="1">
    <location>
        <begin position="523"/>
        <end position="613"/>
    </location>
</feature>
<dbReference type="EMBL" id="KB203771">
    <property type="protein sequence ID" value="ESO83187.1"/>
    <property type="molecule type" value="Genomic_DNA"/>
</dbReference>
<evidence type="ECO:0000313" key="4">
    <source>
        <dbReference type="Proteomes" id="UP000030746"/>
    </source>
</evidence>